<sequence length="52" mass="5832">MVRNPGLPVAFDLDHEPERSAGEFGFSDDVYASISLAWLASQRHWADGELRD</sequence>
<name>A0A160TFU8_9ZZZZ</name>
<accession>A0A160TFU8</accession>
<gene>
    <name evidence="1" type="ORF">MGWOODY_Smn1265</name>
</gene>
<reference evidence="1" key="1">
    <citation type="submission" date="2015-10" db="EMBL/GenBank/DDBJ databases">
        <authorList>
            <person name="Gilbert D.G."/>
        </authorList>
    </citation>
    <scope>NUCLEOTIDE SEQUENCE</scope>
</reference>
<organism evidence="1">
    <name type="scientific">hydrothermal vent metagenome</name>
    <dbReference type="NCBI Taxonomy" id="652676"/>
    <lineage>
        <taxon>unclassified sequences</taxon>
        <taxon>metagenomes</taxon>
        <taxon>ecological metagenomes</taxon>
    </lineage>
</organism>
<dbReference type="AlphaFoldDB" id="A0A160TFU8"/>
<evidence type="ECO:0000313" key="1">
    <source>
        <dbReference type="EMBL" id="CUS43610.1"/>
    </source>
</evidence>
<protein>
    <submittedName>
        <fullName evidence="1">Uncharacterized protein</fullName>
    </submittedName>
</protein>
<proteinExistence type="predicted"/>
<dbReference type="EMBL" id="CZQE01000069">
    <property type="protein sequence ID" value="CUS43610.1"/>
    <property type="molecule type" value="Genomic_DNA"/>
</dbReference>